<reference evidence="12" key="1">
    <citation type="submission" date="2020-10" db="EMBL/GenBank/DDBJ databases">
        <authorList>
            <person name="Gilroy R."/>
        </authorList>
    </citation>
    <scope>NUCLEOTIDE SEQUENCE</scope>
    <source>
        <strain evidence="12">11300</strain>
    </source>
</reference>
<dbReference type="NCBIfam" id="TIGR00125">
    <property type="entry name" value="cyt_tran_rel"/>
    <property type="match status" value="1"/>
</dbReference>
<organism evidence="12 13">
    <name type="scientific">Candidatus Fimisoma avicola</name>
    <dbReference type="NCBI Taxonomy" id="2840826"/>
    <lineage>
        <taxon>Bacteria</taxon>
        <taxon>Bacillati</taxon>
        <taxon>Bacillota</taxon>
        <taxon>Clostridia</taxon>
        <taxon>Eubacteriales</taxon>
        <taxon>Candidatus Fimisoma</taxon>
    </lineage>
</organism>
<dbReference type="PANTHER" id="PTHR39321">
    <property type="entry name" value="NICOTINATE-NUCLEOTIDE ADENYLYLTRANSFERASE-RELATED"/>
    <property type="match status" value="1"/>
</dbReference>
<comment type="catalytic activity">
    <reaction evidence="10">
        <text>nicotinate beta-D-ribonucleotide + ATP + H(+) = deamido-NAD(+) + diphosphate</text>
        <dbReference type="Rhea" id="RHEA:22860"/>
        <dbReference type="ChEBI" id="CHEBI:15378"/>
        <dbReference type="ChEBI" id="CHEBI:30616"/>
        <dbReference type="ChEBI" id="CHEBI:33019"/>
        <dbReference type="ChEBI" id="CHEBI:57502"/>
        <dbReference type="ChEBI" id="CHEBI:58437"/>
        <dbReference type="EC" id="2.7.7.18"/>
    </reaction>
</comment>
<evidence type="ECO:0000256" key="6">
    <source>
        <dbReference type="ARBA" id="ARBA00022695"/>
    </source>
</evidence>
<name>A0A9D1I2U3_9FIRM</name>
<keyword evidence="9" id="KW-0520">NAD</keyword>
<evidence type="ECO:0000256" key="8">
    <source>
        <dbReference type="ARBA" id="ARBA00022840"/>
    </source>
</evidence>
<reference evidence="12" key="2">
    <citation type="journal article" date="2021" name="PeerJ">
        <title>Extensive microbial diversity within the chicken gut microbiome revealed by metagenomics and culture.</title>
        <authorList>
            <person name="Gilroy R."/>
            <person name="Ravi A."/>
            <person name="Getino M."/>
            <person name="Pursley I."/>
            <person name="Horton D.L."/>
            <person name="Alikhan N.F."/>
            <person name="Baker D."/>
            <person name="Gharbi K."/>
            <person name="Hall N."/>
            <person name="Watson M."/>
            <person name="Adriaenssens E.M."/>
            <person name="Foster-Nyarko E."/>
            <person name="Jarju S."/>
            <person name="Secka A."/>
            <person name="Antonio M."/>
            <person name="Oren A."/>
            <person name="Chaudhuri R.R."/>
            <person name="La Ragione R."/>
            <person name="Hildebrand F."/>
            <person name="Pallen M.J."/>
        </authorList>
    </citation>
    <scope>NUCLEOTIDE SEQUENCE</scope>
    <source>
        <strain evidence="12">11300</strain>
    </source>
</reference>
<feature type="non-terminal residue" evidence="12">
    <location>
        <position position="286"/>
    </location>
</feature>
<keyword evidence="5" id="KW-0808">Transferase</keyword>
<comment type="function">
    <text evidence="1">Catalyzes the reversible adenylation of nicotinate mononucleotide (NaMN) to nicotinic acid adenine dinucleotide (NaAD).</text>
</comment>
<evidence type="ECO:0000256" key="4">
    <source>
        <dbReference type="ARBA" id="ARBA00022642"/>
    </source>
</evidence>
<dbReference type="InterPro" id="IPR004821">
    <property type="entry name" value="Cyt_trans-like"/>
</dbReference>
<dbReference type="CDD" id="cd02165">
    <property type="entry name" value="NMNAT"/>
    <property type="match status" value="1"/>
</dbReference>
<dbReference type="Proteomes" id="UP000824091">
    <property type="component" value="Unassembled WGS sequence"/>
</dbReference>
<dbReference type="InterPro" id="IPR005248">
    <property type="entry name" value="NadD/NMNAT"/>
</dbReference>
<dbReference type="Pfam" id="PF01467">
    <property type="entry name" value="CTP_transf_like"/>
    <property type="match status" value="1"/>
</dbReference>
<evidence type="ECO:0000256" key="1">
    <source>
        <dbReference type="ARBA" id="ARBA00002324"/>
    </source>
</evidence>
<proteinExistence type="predicted"/>
<evidence type="ECO:0000256" key="3">
    <source>
        <dbReference type="ARBA" id="ARBA00012389"/>
    </source>
</evidence>
<keyword evidence="4" id="KW-0662">Pyridine nucleotide biosynthesis</keyword>
<evidence type="ECO:0000256" key="7">
    <source>
        <dbReference type="ARBA" id="ARBA00022741"/>
    </source>
</evidence>
<keyword evidence="7" id="KW-0547">Nucleotide-binding</keyword>
<evidence type="ECO:0000313" key="13">
    <source>
        <dbReference type="Proteomes" id="UP000824091"/>
    </source>
</evidence>
<gene>
    <name evidence="12" type="ORF">IAD16_00055</name>
</gene>
<evidence type="ECO:0000256" key="9">
    <source>
        <dbReference type="ARBA" id="ARBA00023027"/>
    </source>
</evidence>
<protein>
    <recommendedName>
        <fullName evidence="3">nicotinate-nucleotide adenylyltransferase</fullName>
        <ecNumber evidence="3">2.7.7.18</ecNumber>
    </recommendedName>
</protein>
<evidence type="ECO:0000313" key="12">
    <source>
        <dbReference type="EMBL" id="HIU26757.1"/>
    </source>
</evidence>
<dbReference type="GO" id="GO:0009435">
    <property type="term" value="P:NAD+ biosynthetic process"/>
    <property type="evidence" value="ECO:0007669"/>
    <property type="project" value="InterPro"/>
</dbReference>
<dbReference type="GO" id="GO:0004515">
    <property type="term" value="F:nicotinate-nucleotide adenylyltransferase activity"/>
    <property type="evidence" value="ECO:0007669"/>
    <property type="project" value="UniProtKB-EC"/>
</dbReference>
<dbReference type="Gene3D" id="3.40.50.620">
    <property type="entry name" value="HUPs"/>
    <property type="match status" value="1"/>
</dbReference>
<dbReference type="GO" id="GO:0005524">
    <property type="term" value="F:ATP binding"/>
    <property type="evidence" value="ECO:0007669"/>
    <property type="project" value="UniProtKB-KW"/>
</dbReference>
<dbReference type="PANTHER" id="PTHR39321:SF3">
    <property type="entry name" value="PHOSPHOPANTETHEINE ADENYLYLTRANSFERASE"/>
    <property type="match status" value="1"/>
</dbReference>
<evidence type="ECO:0000259" key="11">
    <source>
        <dbReference type="Pfam" id="PF01467"/>
    </source>
</evidence>
<dbReference type="InterPro" id="IPR014729">
    <property type="entry name" value="Rossmann-like_a/b/a_fold"/>
</dbReference>
<evidence type="ECO:0000256" key="2">
    <source>
        <dbReference type="ARBA" id="ARBA00005019"/>
    </source>
</evidence>
<comment type="pathway">
    <text evidence="2">Cofactor biosynthesis; NAD(+) biosynthesis; deamido-NAD(+) from nicotinate D-ribonucleotide: step 1/1.</text>
</comment>
<feature type="domain" description="Cytidyltransferase-like" evidence="11">
    <location>
        <begin position="207"/>
        <end position="280"/>
    </location>
</feature>
<dbReference type="EMBL" id="DVMO01000002">
    <property type="protein sequence ID" value="HIU26757.1"/>
    <property type="molecule type" value="Genomic_DNA"/>
</dbReference>
<dbReference type="SUPFAM" id="SSF52374">
    <property type="entry name" value="Nucleotidylyl transferase"/>
    <property type="match status" value="1"/>
</dbReference>
<accession>A0A9D1I2U3</accession>
<keyword evidence="6 12" id="KW-0548">Nucleotidyltransferase</keyword>
<sequence>MARYCAACGKKISPFEDPYEMEYSGHVFCSDCGKTVSELLMIGQLKSTYDDPAEKWERFSSALEQTVFDKDVRDVIKNEFSHIVAAVPDNFVSLTNIYANTFDECKEAVIRAGRTIGDLRFSAVVADRQDLRAEVFTFYGHSVMLEISAFLTAVVTGGDGDVTTVRIGGADYIGILDVERMKGNAPSRFVKALEAEGLTRLKPRIGVLGGTFDPVHLAHVALAKAAIEEAHLDRLIIMPARIQPFKFGKKIAEDHHRKAMAELAFEGNEKIEVSDYELAQPGISYT</sequence>
<evidence type="ECO:0000256" key="10">
    <source>
        <dbReference type="ARBA" id="ARBA00048721"/>
    </source>
</evidence>
<dbReference type="EC" id="2.7.7.18" evidence="3"/>
<evidence type="ECO:0000256" key="5">
    <source>
        <dbReference type="ARBA" id="ARBA00022679"/>
    </source>
</evidence>
<comment type="caution">
    <text evidence="12">The sequence shown here is derived from an EMBL/GenBank/DDBJ whole genome shotgun (WGS) entry which is preliminary data.</text>
</comment>
<keyword evidence="8" id="KW-0067">ATP-binding</keyword>
<dbReference type="AlphaFoldDB" id="A0A9D1I2U3"/>